<evidence type="ECO:0000313" key="1">
    <source>
        <dbReference type="EMBL" id="KAJ8746834.1"/>
    </source>
</evidence>
<accession>A0AAV8S421</accession>
<keyword evidence="2" id="KW-1185">Reference proteome</keyword>
<name>A0AAV8S421_9ROSI</name>
<dbReference type="EMBL" id="JAIWQS010000266">
    <property type="protein sequence ID" value="KAJ8746834.1"/>
    <property type="molecule type" value="Genomic_DNA"/>
</dbReference>
<dbReference type="Proteomes" id="UP001159364">
    <property type="component" value="Unassembled WGS sequence"/>
</dbReference>
<evidence type="ECO:0000313" key="2">
    <source>
        <dbReference type="Proteomes" id="UP001159364"/>
    </source>
</evidence>
<proteinExistence type="predicted"/>
<protein>
    <submittedName>
        <fullName evidence="1">Uncharacterized protein</fullName>
    </submittedName>
</protein>
<reference evidence="1 2" key="1">
    <citation type="submission" date="2021-09" db="EMBL/GenBank/DDBJ databases">
        <title>Genomic insights and catalytic innovation underlie evolution of tropane alkaloids biosynthesis.</title>
        <authorList>
            <person name="Wang Y.-J."/>
            <person name="Tian T."/>
            <person name="Huang J.-P."/>
            <person name="Huang S.-X."/>
        </authorList>
    </citation>
    <scope>NUCLEOTIDE SEQUENCE [LARGE SCALE GENOMIC DNA]</scope>
    <source>
        <strain evidence="1">KIB-2018</strain>
        <tissue evidence="1">Leaf</tissue>
    </source>
</reference>
<comment type="caution">
    <text evidence="1">The sequence shown here is derived from an EMBL/GenBank/DDBJ whole genome shotgun (WGS) entry which is preliminary data.</text>
</comment>
<dbReference type="AlphaFoldDB" id="A0AAV8S421"/>
<organism evidence="1 2">
    <name type="scientific">Erythroxylum novogranatense</name>
    <dbReference type="NCBI Taxonomy" id="1862640"/>
    <lineage>
        <taxon>Eukaryota</taxon>
        <taxon>Viridiplantae</taxon>
        <taxon>Streptophyta</taxon>
        <taxon>Embryophyta</taxon>
        <taxon>Tracheophyta</taxon>
        <taxon>Spermatophyta</taxon>
        <taxon>Magnoliopsida</taxon>
        <taxon>eudicotyledons</taxon>
        <taxon>Gunneridae</taxon>
        <taxon>Pentapetalae</taxon>
        <taxon>rosids</taxon>
        <taxon>fabids</taxon>
        <taxon>Malpighiales</taxon>
        <taxon>Erythroxylaceae</taxon>
        <taxon>Erythroxylum</taxon>
    </lineage>
</organism>
<sequence>MEVHLLPWKMKQFKELKRMQDHPTDRAKNFMIVSCRNPLCYGVNDNKLREIIGAALCYYWSTHLISL</sequence>
<gene>
    <name evidence="1" type="ORF">K2173_003840</name>
</gene>